<dbReference type="AlphaFoldDB" id="A0AAP7DJU0"/>
<evidence type="ECO:0000256" key="2">
    <source>
        <dbReference type="ARBA" id="ARBA00007935"/>
    </source>
</evidence>
<feature type="transmembrane region" description="Helical" evidence="8">
    <location>
        <begin position="323"/>
        <end position="340"/>
    </location>
</feature>
<comment type="caution">
    <text evidence="9">The sequence shown here is derived from an EMBL/GenBank/DDBJ whole genome shotgun (WGS) entry which is preliminary data.</text>
</comment>
<dbReference type="GO" id="GO:0022857">
    <property type="term" value="F:transmembrane transporter activity"/>
    <property type="evidence" value="ECO:0007669"/>
    <property type="project" value="InterPro"/>
</dbReference>
<comment type="subcellular location">
    <subcellularLocation>
        <location evidence="1">Cell membrane</location>
        <topology evidence="1">Multi-pass membrane protein</topology>
    </subcellularLocation>
</comment>
<comment type="similarity">
    <text evidence="2">Belongs to the binding-protein-dependent transport system permease family. FecCD subfamily.</text>
</comment>
<dbReference type="CDD" id="cd06550">
    <property type="entry name" value="TM_ABC_iron-siderophores_like"/>
    <property type="match status" value="1"/>
</dbReference>
<name>A0AAP7DJU0_PAEAL</name>
<feature type="transmembrane region" description="Helical" evidence="8">
    <location>
        <begin position="205"/>
        <end position="224"/>
    </location>
</feature>
<dbReference type="Proteomes" id="UP000552038">
    <property type="component" value="Unassembled WGS sequence"/>
</dbReference>
<gene>
    <name evidence="9" type="ORF">HMI46_21110</name>
</gene>
<keyword evidence="3" id="KW-0813">Transport</keyword>
<feature type="transmembrane region" description="Helical" evidence="8">
    <location>
        <begin position="126"/>
        <end position="151"/>
    </location>
</feature>
<organism evidence="9 10">
    <name type="scientific">Paenibacillus alvei</name>
    <name type="common">Bacillus alvei</name>
    <dbReference type="NCBI Taxonomy" id="44250"/>
    <lineage>
        <taxon>Bacteria</taxon>
        <taxon>Bacillati</taxon>
        <taxon>Bacillota</taxon>
        <taxon>Bacilli</taxon>
        <taxon>Bacillales</taxon>
        <taxon>Paenibacillaceae</taxon>
        <taxon>Paenibacillus</taxon>
    </lineage>
</organism>
<feature type="transmembrane region" description="Helical" evidence="8">
    <location>
        <begin position="163"/>
        <end position="185"/>
    </location>
</feature>
<evidence type="ECO:0000256" key="3">
    <source>
        <dbReference type="ARBA" id="ARBA00022448"/>
    </source>
</evidence>
<dbReference type="PANTHER" id="PTHR30472">
    <property type="entry name" value="FERRIC ENTEROBACTIN TRANSPORT SYSTEM PERMEASE PROTEIN"/>
    <property type="match status" value="1"/>
</dbReference>
<dbReference type="InterPro" id="IPR000522">
    <property type="entry name" value="ABC_transptr_permease_BtuC"/>
</dbReference>
<dbReference type="GO" id="GO:0005886">
    <property type="term" value="C:plasma membrane"/>
    <property type="evidence" value="ECO:0007669"/>
    <property type="project" value="UniProtKB-SubCell"/>
</dbReference>
<dbReference type="Pfam" id="PF01032">
    <property type="entry name" value="FecCD"/>
    <property type="match status" value="1"/>
</dbReference>
<keyword evidence="5 8" id="KW-0812">Transmembrane</keyword>
<dbReference type="SUPFAM" id="SSF81345">
    <property type="entry name" value="ABC transporter involved in vitamin B12 uptake, BtuC"/>
    <property type="match status" value="1"/>
</dbReference>
<feature type="transmembrane region" description="Helical" evidence="8">
    <location>
        <begin position="69"/>
        <end position="89"/>
    </location>
</feature>
<sequence>MTDLSITMIQKRKKQRSIAIMITIAVLIVIMFIISMNTGFIRLSPMDLLRTLFGSGTKKEELILFDFRLPRIVISLLIGAGLAVSGCVMQAISRNPLADPGILGINAGAGLAVMLFISFYPSTVQAPIYLLPMFAWLGAGLTAALICLLSYKRHENISPTRLLLTGVAVAAGISAAMIVLTLKLSPEKYQTMATWLAGSIWGTNWKYVLALLPFIIVLLPYIFYKSRIMNVLNLGEQTATGLGAFVSREQILLLAAAVGLAGSCVAVSGGIGFVGLIGPHLARRLVGSKHQLLLPTSALAGALLVITADTIGRWILQPSEVPTGIVVAVIGAPYFLYLLTRSKA</sequence>
<proteinExistence type="inferred from homology"/>
<feature type="transmembrane region" description="Helical" evidence="8">
    <location>
        <begin position="101"/>
        <end position="120"/>
    </location>
</feature>
<dbReference type="EMBL" id="JABFOR010000035">
    <property type="protein sequence ID" value="NOJ73042.1"/>
    <property type="molecule type" value="Genomic_DNA"/>
</dbReference>
<dbReference type="PANTHER" id="PTHR30472:SF64">
    <property type="entry name" value="IRON(3+)-HYDROXAMATE IMPORT SYSTEM PERMEASE PROTEIN FHUG"/>
    <property type="match status" value="1"/>
</dbReference>
<keyword evidence="7 8" id="KW-0472">Membrane</keyword>
<dbReference type="GO" id="GO:0033214">
    <property type="term" value="P:siderophore-iron import into cell"/>
    <property type="evidence" value="ECO:0007669"/>
    <property type="project" value="TreeGrafter"/>
</dbReference>
<evidence type="ECO:0000256" key="4">
    <source>
        <dbReference type="ARBA" id="ARBA00022475"/>
    </source>
</evidence>
<dbReference type="InterPro" id="IPR037294">
    <property type="entry name" value="ABC_BtuC-like"/>
</dbReference>
<protein>
    <submittedName>
        <fullName evidence="9">Iron ABC transporter permease</fullName>
    </submittedName>
</protein>
<evidence type="ECO:0000313" key="9">
    <source>
        <dbReference type="EMBL" id="NOJ73042.1"/>
    </source>
</evidence>
<keyword evidence="4" id="KW-1003">Cell membrane</keyword>
<keyword evidence="6 8" id="KW-1133">Transmembrane helix</keyword>
<feature type="transmembrane region" description="Helical" evidence="8">
    <location>
        <begin position="18"/>
        <end position="41"/>
    </location>
</feature>
<accession>A0AAP7DJU0</accession>
<dbReference type="FunFam" id="1.10.3470.10:FF:000001">
    <property type="entry name" value="Vitamin B12 ABC transporter permease BtuC"/>
    <property type="match status" value="1"/>
</dbReference>
<evidence type="ECO:0000313" key="10">
    <source>
        <dbReference type="Proteomes" id="UP000552038"/>
    </source>
</evidence>
<feature type="transmembrane region" description="Helical" evidence="8">
    <location>
        <begin position="251"/>
        <end position="277"/>
    </location>
</feature>
<evidence type="ECO:0000256" key="1">
    <source>
        <dbReference type="ARBA" id="ARBA00004651"/>
    </source>
</evidence>
<evidence type="ECO:0000256" key="7">
    <source>
        <dbReference type="ARBA" id="ARBA00023136"/>
    </source>
</evidence>
<reference evidence="9 10" key="1">
    <citation type="submission" date="2020-05" db="EMBL/GenBank/DDBJ databases">
        <title>Whole genome sequencing and identification of novel metabolites from Paenibacillus alvei strain JR949.</title>
        <authorList>
            <person name="Rajendhran J."/>
            <person name="Sree Pranav P."/>
            <person name="Mahalakshmi B."/>
            <person name="Karthikeyan R."/>
        </authorList>
    </citation>
    <scope>NUCLEOTIDE SEQUENCE [LARGE SCALE GENOMIC DNA]</scope>
    <source>
        <strain evidence="9 10">JR949</strain>
    </source>
</reference>
<evidence type="ECO:0000256" key="6">
    <source>
        <dbReference type="ARBA" id="ARBA00022989"/>
    </source>
</evidence>
<dbReference type="Gene3D" id="1.10.3470.10">
    <property type="entry name" value="ABC transporter involved in vitamin B12 uptake, BtuC"/>
    <property type="match status" value="1"/>
</dbReference>
<feature type="transmembrane region" description="Helical" evidence="8">
    <location>
        <begin position="297"/>
        <end position="316"/>
    </location>
</feature>
<evidence type="ECO:0000256" key="5">
    <source>
        <dbReference type="ARBA" id="ARBA00022692"/>
    </source>
</evidence>
<evidence type="ECO:0000256" key="8">
    <source>
        <dbReference type="SAM" id="Phobius"/>
    </source>
</evidence>